<keyword evidence="7" id="KW-1185">Reference proteome</keyword>
<keyword evidence="4" id="KW-0804">Transcription</keyword>
<evidence type="ECO:0000313" key="6">
    <source>
        <dbReference type="EMBL" id="CAI9112591.1"/>
    </source>
</evidence>
<dbReference type="GO" id="GO:0003677">
    <property type="term" value="F:DNA binding"/>
    <property type="evidence" value="ECO:0007669"/>
    <property type="project" value="UniProtKB-KW"/>
</dbReference>
<dbReference type="Proteomes" id="UP001161247">
    <property type="component" value="Chromosome 7"/>
</dbReference>
<evidence type="ECO:0000313" key="7">
    <source>
        <dbReference type="Proteomes" id="UP001161247"/>
    </source>
</evidence>
<protein>
    <submittedName>
        <fullName evidence="6">OLC1v1013059C1</fullName>
    </submittedName>
</protein>
<evidence type="ECO:0000256" key="3">
    <source>
        <dbReference type="ARBA" id="ARBA00023125"/>
    </source>
</evidence>
<evidence type="ECO:0000256" key="2">
    <source>
        <dbReference type="ARBA" id="ARBA00023015"/>
    </source>
</evidence>
<dbReference type="AlphaFoldDB" id="A0AAV1DZE3"/>
<accession>A0AAV1DZE3</accession>
<keyword evidence="5" id="KW-0539">Nucleus</keyword>
<dbReference type="EMBL" id="OX459124">
    <property type="protein sequence ID" value="CAI9112591.1"/>
    <property type="molecule type" value="Genomic_DNA"/>
</dbReference>
<organism evidence="6 7">
    <name type="scientific">Oldenlandia corymbosa var. corymbosa</name>
    <dbReference type="NCBI Taxonomy" id="529605"/>
    <lineage>
        <taxon>Eukaryota</taxon>
        <taxon>Viridiplantae</taxon>
        <taxon>Streptophyta</taxon>
        <taxon>Embryophyta</taxon>
        <taxon>Tracheophyta</taxon>
        <taxon>Spermatophyta</taxon>
        <taxon>Magnoliopsida</taxon>
        <taxon>eudicotyledons</taxon>
        <taxon>Gunneridae</taxon>
        <taxon>Pentapetalae</taxon>
        <taxon>asterids</taxon>
        <taxon>lamiids</taxon>
        <taxon>Gentianales</taxon>
        <taxon>Rubiaceae</taxon>
        <taxon>Rubioideae</taxon>
        <taxon>Spermacoceae</taxon>
        <taxon>Hedyotis-Oldenlandia complex</taxon>
        <taxon>Oldenlandia</taxon>
    </lineage>
</organism>
<dbReference type="GO" id="GO:0005634">
    <property type="term" value="C:nucleus"/>
    <property type="evidence" value="ECO:0007669"/>
    <property type="project" value="UniProtKB-SubCell"/>
</dbReference>
<dbReference type="InterPro" id="IPR015300">
    <property type="entry name" value="DNA-bd_pseudobarrel_sf"/>
</dbReference>
<name>A0AAV1DZE3_OLDCO</name>
<sequence>MAKTEFVIVQFGGSNYEFRWNSDLTGTGFRGFHWRNFISFHKLNRRHTCLFTYVHETSFLLDIFYDHGSEISSPDCHSHLSSSKLIRL</sequence>
<reference evidence="6" key="1">
    <citation type="submission" date="2023-03" db="EMBL/GenBank/DDBJ databases">
        <authorList>
            <person name="Julca I."/>
        </authorList>
    </citation>
    <scope>NUCLEOTIDE SEQUENCE</scope>
</reference>
<keyword evidence="2" id="KW-0805">Transcription regulation</keyword>
<keyword evidence="3" id="KW-0238">DNA-binding</keyword>
<evidence type="ECO:0000256" key="4">
    <source>
        <dbReference type="ARBA" id="ARBA00023163"/>
    </source>
</evidence>
<dbReference type="SUPFAM" id="SSF101936">
    <property type="entry name" value="DNA-binding pseudobarrel domain"/>
    <property type="match status" value="1"/>
</dbReference>
<evidence type="ECO:0000256" key="5">
    <source>
        <dbReference type="ARBA" id="ARBA00023242"/>
    </source>
</evidence>
<evidence type="ECO:0000256" key="1">
    <source>
        <dbReference type="ARBA" id="ARBA00004123"/>
    </source>
</evidence>
<comment type="subcellular location">
    <subcellularLocation>
        <location evidence="1">Nucleus</location>
    </subcellularLocation>
</comment>
<proteinExistence type="predicted"/>
<gene>
    <name evidence="6" type="ORF">OLC1_LOCUS19753</name>
</gene>